<feature type="compositionally biased region" description="Gly residues" evidence="5">
    <location>
        <begin position="322"/>
        <end position="342"/>
    </location>
</feature>
<dbReference type="InterPro" id="IPR032675">
    <property type="entry name" value="LRR_dom_sf"/>
</dbReference>
<proteinExistence type="predicted"/>
<evidence type="ECO:0000259" key="8">
    <source>
        <dbReference type="PROSITE" id="PS50835"/>
    </source>
</evidence>
<dbReference type="InterPro" id="IPR001611">
    <property type="entry name" value="Leu-rich_rpt"/>
</dbReference>
<keyword evidence="6" id="KW-0812">Transmembrane</keyword>
<reference evidence="9" key="1">
    <citation type="journal article" date="2023" name="Science">
        <title>Genome structures resolve the early diversification of teleost fishes.</title>
        <authorList>
            <person name="Parey E."/>
            <person name="Louis A."/>
            <person name="Montfort J."/>
            <person name="Bouchez O."/>
            <person name="Roques C."/>
            <person name="Iampietro C."/>
            <person name="Lluch J."/>
            <person name="Castinel A."/>
            <person name="Donnadieu C."/>
            <person name="Desvignes T."/>
            <person name="Floi Bucao C."/>
            <person name="Jouanno E."/>
            <person name="Wen M."/>
            <person name="Mejri S."/>
            <person name="Dirks R."/>
            <person name="Jansen H."/>
            <person name="Henkel C."/>
            <person name="Chen W.J."/>
            <person name="Zahm M."/>
            <person name="Cabau C."/>
            <person name="Klopp C."/>
            <person name="Thompson A.W."/>
            <person name="Robinson-Rechavi M."/>
            <person name="Braasch I."/>
            <person name="Lecointre G."/>
            <person name="Bobe J."/>
            <person name="Postlethwait J.H."/>
            <person name="Berthelot C."/>
            <person name="Roest Crollius H."/>
            <person name="Guiguen Y."/>
        </authorList>
    </citation>
    <scope>NUCLEOTIDE SEQUENCE</scope>
    <source>
        <strain evidence="9">WJC10195</strain>
    </source>
</reference>
<dbReference type="Pfam" id="PF13927">
    <property type="entry name" value="Ig_3"/>
    <property type="match status" value="1"/>
</dbReference>
<dbReference type="SMART" id="SM00408">
    <property type="entry name" value="IGc2"/>
    <property type="match status" value="1"/>
</dbReference>
<dbReference type="InterPro" id="IPR013783">
    <property type="entry name" value="Ig-like_fold"/>
</dbReference>
<dbReference type="Pfam" id="PF00560">
    <property type="entry name" value="LRR_1"/>
    <property type="match status" value="1"/>
</dbReference>
<dbReference type="PROSITE" id="PS51450">
    <property type="entry name" value="LRR"/>
    <property type="match status" value="1"/>
</dbReference>
<comment type="caution">
    <text evidence="9">The sequence shown here is derived from an EMBL/GenBank/DDBJ whole genome shotgun (WGS) entry which is preliminary data.</text>
</comment>
<keyword evidence="2 7" id="KW-0732">Signal</keyword>
<dbReference type="PANTHER" id="PTHR24366:SF129">
    <property type="entry name" value="LEUCINE RICH REPEAT CONTAINING 24"/>
    <property type="match status" value="1"/>
</dbReference>
<evidence type="ECO:0000256" key="6">
    <source>
        <dbReference type="SAM" id="Phobius"/>
    </source>
</evidence>
<evidence type="ECO:0000256" key="4">
    <source>
        <dbReference type="ARBA" id="ARBA00023157"/>
    </source>
</evidence>
<evidence type="ECO:0000313" key="10">
    <source>
        <dbReference type="Proteomes" id="UP001152622"/>
    </source>
</evidence>
<keyword evidence="10" id="KW-1185">Reference proteome</keyword>
<dbReference type="Gene3D" id="2.60.40.10">
    <property type="entry name" value="Immunoglobulins"/>
    <property type="match status" value="1"/>
</dbReference>
<dbReference type="InterPro" id="IPR003599">
    <property type="entry name" value="Ig_sub"/>
</dbReference>
<dbReference type="AlphaFoldDB" id="A0A9Q1ED21"/>
<evidence type="ECO:0000313" key="9">
    <source>
        <dbReference type="EMBL" id="KAJ8336562.1"/>
    </source>
</evidence>
<sequence>MALPQLTWLLLLLLAGHTLRTLSCPSGCRCYSLTVECGSIGLREIPAGIPPLIQTFFLQDNSVGQIRLQDLSRLDRLHYLYLQNNSISALEPGAFRSQGRLLELALNGNRIHLLTAEIFQGLEHLRILYLAGNQITRLQDHTFRSLQRLQELHLQENSVEALGEQALEGLSSLALLDLSRNNLRTLRQASLRPLVSLQVLRLTDNPWRCDCALHWLRSWINEEGQRLLSSAERRLVCAEPPRLARRSLVAVPGNSLVCIPPVVQLEPGHLTVRLGENLRVSCHASGYPQPQVTWRKVSHSKAQLALSPKGLVQEAGSGVGTELGGGVTVRPGGGAKGGGAGEGAERFDPDTGSGMLFLSNVTVAHAGRYECEAGNPGGVARVTFHLSVNMSSSASRPSGSASSSSLRPPRGTDVSQEPLYDRESMDFQALSVATQTAIAVAISLLALTALLLLAMIYGRHRRRRLKKRPEEDEDGALYVNDYSDGPTTFAQLEEYRDERGHEMYVLNRSKPVLAPPPPYAPPIVRGATPPSPAQDQVGGVGGAGLRRPAEGGEGVAADPETLFLSQGLLFDTQMAYEIHC</sequence>
<feature type="chain" id="PRO_5040515743" description="Ig-like domain-containing protein" evidence="7">
    <location>
        <begin position="24"/>
        <end position="580"/>
    </location>
</feature>
<dbReference type="Pfam" id="PF13855">
    <property type="entry name" value="LRR_8"/>
    <property type="match status" value="1"/>
</dbReference>
<dbReference type="SMART" id="SM00369">
    <property type="entry name" value="LRR_TYP"/>
    <property type="match status" value="5"/>
</dbReference>
<evidence type="ECO:0000256" key="1">
    <source>
        <dbReference type="ARBA" id="ARBA00022614"/>
    </source>
</evidence>
<dbReference type="InterPro" id="IPR000372">
    <property type="entry name" value="LRRNT"/>
</dbReference>
<dbReference type="InterPro" id="IPR000483">
    <property type="entry name" value="Cys-rich_flank_reg_C"/>
</dbReference>
<dbReference type="SMART" id="SM00409">
    <property type="entry name" value="IG"/>
    <property type="match status" value="1"/>
</dbReference>
<dbReference type="PANTHER" id="PTHR24366">
    <property type="entry name" value="IG(IMMUNOGLOBULIN) AND LRR(LEUCINE RICH REPEAT) DOMAINS"/>
    <property type="match status" value="1"/>
</dbReference>
<keyword evidence="6" id="KW-0472">Membrane</keyword>
<dbReference type="EMBL" id="JAINUF010000019">
    <property type="protein sequence ID" value="KAJ8336562.1"/>
    <property type="molecule type" value="Genomic_DNA"/>
</dbReference>
<dbReference type="SUPFAM" id="SSF52058">
    <property type="entry name" value="L domain-like"/>
    <property type="match status" value="1"/>
</dbReference>
<evidence type="ECO:0000256" key="3">
    <source>
        <dbReference type="ARBA" id="ARBA00022737"/>
    </source>
</evidence>
<feature type="region of interest" description="Disordered" evidence="5">
    <location>
        <begin position="391"/>
        <end position="417"/>
    </location>
</feature>
<dbReference type="FunFam" id="3.80.10.10:FF:000184">
    <property type="entry name" value="leucine-rich repeat-containing protein 24"/>
    <property type="match status" value="1"/>
</dbReference>
<dbReference type="FunFam" id="3.80.10.10:FF:000082">
    <property type="entry name" value="Leucine-rich repeat-containing 24"/>
    <property type="match status" value="1"/>
</dbReference>
<feature type="region of interest" description="Disordered" evidence="5">
    <location>
        <begin position="529"/>
        <end position="554"/>
    </location>
</feature>
<dbReference type="InterPro" id="IPR007110">
    <property type="entry name" value="Ig-like_dom"/>
</dbReference>
<accession>A0A9Q1ED21</accession>
<dbReference type="PROSITE" id="PS50835">
    <property type="entry name" value="IG_LIKE"/>
    <property type="match status" value="1"/>
</dbReference>
<protein>
    <recommendedName>
        <fullName evidence="8">Ig-like domain-containing protein</fullName>
    </recommendedName>
</protein>
<dbReference type="SMART" id="SM00082">
    <property type="entry name" value="LRRCT"/>
    <property type="match status" value="1"/>
</dbReference>
<dbReference type="OrthoDB" id="8400687at2759"/>
<evidence type="ECO:0000256" key="2">
    <source>
        <dbReference type="ARBA" id="ARBA00022729"/>
    </source>
</evidence>
<gene>
    <name evidence="9" type="ORF">SKAU_G00377820</name>
</gene>
<dbReference type="Proteomes" id="UP001152622">
    <property type="component" value="Chromosome 19"/>
</dbReference>
<dbReference type="InterPro" id="IPR003598">
    <property type="entry name" value="Ig_sub2"/>
</dbReference>
<dbReference type="SMART" id="SM00013">
    <property type="entry name" value="LRRNT"/>
    <property type="match status" value="1"/>
</dbReference>
<keyword evidence="3" id="KW-0677">Repeat</keyword>
<evidence type="ECO:0000256" key="7">
    <source>
        <dbReference type="SAM" id="SignalP"/>
    </source>
</evidence>
<feature type="transmembrane region" description="Helical" evidence="6">
    <location>
        <begin position="437"/>
        <end position="458"/>
    </location>
</feature>
<dbReference type="InterPro" id="IPR036179">
    <property type="entry name" value="Ig-like_dom_sf"/>
</dbReference>
<evidence type="ECO:0000256" key="5">
    <source>
        <dbReference type="SAM" id="MobiDB-lite"/>
    </source>
</evidence>
<feature type="signal peptide" evidence="7">
    <location>
        <begin position="1"/>
        <end position="23"/>
    </location>
</feature>
<keyword evidence="6" id="KW-1133">Transmembrane helix</keyword>
<dbReference type="InterPro" id="IPR003591">
    <property type="entry name" value="Leu-rich_rpt_typical-subtyp"/>
</dbReference>
<dbReference type="Gene3D" id="3.80.10.10">
    <property type="entry name" value="Ribonuclease Inhibitor"/>
    <property type="match status" value="2"/>
</dbReference>
<name>A0A9Q1ED21_SYNKA</name>
<keyword evidence="4" id="KW-1015">Disulfide bond</keyword>
<organism evidence="9 10">
    <name type="scientific">Synaphobranchus kaupii</name>
    <name type="common">Kaup's arrowtooth eel</name>
    <dbReference type="NCBI Taxonomy" id="118154"/>
    <lineage>
        <taxon>Eukaryota</taxon>
        <taxon>Metazoa</taxon>
        <taxon>Chordata</taxon>
        <taxon>Craniata</taxon>
        <taxon>Vertebrata</taxon>
        <taxon>Euteleostomi</taxon>
        <taxon>Actinopterygii</taxon>
        <taxon>Neopterygii</taxon>
        <taxon>Teleostei</taxon>
        <taxon>Anguilliformes</taxon>
        <taxon>Synaphobranchidae</taxon>
        <taxon>Synaphobranchus</taxon>
    </lineage>
</organism>
<keyword evidence="1" id="KW-0433">Leucine-rich repeat</keyword>
<feature type="region of interest" description="Disordered" evidence="5">
    <location>
        <begin position="322"/>
        <end position="348"/>
    </location>
</feature>
<dbReference type="SUPFAM" id="SSF48726">
    <property type="entry name" value="Immunoglobulin"/>
    <property type="match status" value="1"/>
</dbReference>
<feature type="domain" description="Ig-like" evidence="8">
    <location>
        <begin position="260"/>
        <end position="387"/>
    </location>
</feature>
<feature type="compositionally biased region" description="Low complexity" evidence="5">
    <location>
        <begin position="391"/>
        <end position="411"/>
    </location>
</feature>